<dbReference type="Proteomes" id="UP000267469">
    <property type="component" value="Unassembled WGS sequence"/>
</dbReference>
<keyword evidence="1" id="KW-0472">Membrane</keyword>
<sequence length="308" mass="36056">MKFTKLEDIINEFDLESSEISEIKKELQKLLKIVHSGKNSDGQFSNKAYKLMYPKIMSALEFVKSETLPTNRAELAEVIKEIIPHKPNKKKIAKLDEQLKTEIKSLKRASLVPKISASAVTIVLSFIWFFPSKAIEHPILGNIIKPTDWVFTTIWVTSILITGFVWIISRRKEKMIEYGTKRLNIESVQNNLLNKFLRSKEYSAERKNEDFITFTKDDIVEYFTDLDIGKLERVYYFNKKIKDRIKKFINKVFGFEENIDIEIAQSLADILTERLIAKKLVTEIPQVNLSTTYRKEFKREKKDDDMPF</sequence>
<evidence type="ECO:0000256" key="1">
    <source>
        <dbReference type="SAM" id="Phobius"/>
    </source>
</evidence>
<organism evidence="2 3">
    <name type="scientific">Sinomicrobium pectinilyticum</name>
    <dbReference type="NCBI Taxonomy" id="1084421"/>
    <lineage>
        <taxon>Bacteria</taxon>
        <taxon>Pseudomonadati</taxon>
        <taxon>Bacteroidota</taxon>
        <taxon>Flavobacteriia</taxon>
        <taxon>Flavobacteriales</taxon>
        <taxon>Flavobacteriaceae</taxon>
        <taxon>Sinomicrobium</taxon>
    </lineage>
</organism>
<keyword evidence="3" id="KW-1185">Reference proteome</keyword>
<accession>A0A3N0EJU9</accession>
<dbReference type="AlphaFoldDB" id="A0A3N0EJU9"/>
<feature type="transmembrane region" description="Helical" evidence="1">
    <location>
        <begin position="149"/>
        <end position="168"/>
    </location>
</feature>
<keyword evidence="1" id="KW-1133">Transmembrane helix</keyword>
<proteinExistence type="predicted"/>
<protein>
    <submittedName>
        <fullName evidence="2">Uncharacterized protein</fullName>
    </submittedName>
</protein>
<comment type="caution">
    <text evidence="2">The sequence shown here is derived from an EMBL/GenBank/DDBJ whole genome shotgun (WGS) entry which is preliminary data.</text>
</comment>
<keyword evidence="1" id="KW-0812">Transmembrane</keyword>
<feature type="transmembrane region" description="Helical" evidence="1">
    <location>
        <begin position="111"/>
        <end position="129"/>
    </location>
</feature>
<gene>
    <name evidence="2" type="ORF">ED312_09285</name>
</gene>
<reference evidence="2 3" key="1">
    <citation type="submission" date="2018-10" db="EMBL/GenBank/DDBJ databases">
        <title>Sinomicrobium pectinilyticum sp. nov., a pectinase-producing bacterium isolated from alkaline and saline soil, and emended description of the genus Sinomicrobium.</title>
        <authorList>
            <person name="Cheng B."/>
            <person name="Li C."/>
            <person name="Lai Q."/>
            <person name="Du M."/>
            <person name="Shao Z."/>
            <person name="Xu P."/>
            <person name="Yang C."/>
        </authorList>
    </citation>
    <scope>NUCLEOTIDE SEQUENCE [LARGE SCALE GENOMIC DNA]</scope>
    <source>
        <strain evidence="2 3">5DNS001</strain>
    </source>
</reference>
<name>A0A3N0EJU9_SINP1</name>
<dbReference type="OrthoDB" id="1490621at2"/>
<dbReference type="EMBL" id="RJTM01000064">
    <property type="protein sequence ID" value="RNL88101.1"/>
    <property type="molecule type" value="Genomic_DNA"/>
</dbReference>
<evidence type="ECO:0000313" key="2">
    <source>
        <dbReference type="EMBL" id="RNL88101.1"/>
    </source>
</evidence>
<evidence type="ECO:0000313" key="3">
    <source>
        <dbReference type="Proteomes" id="UP000267469"/>
    </source>
</evidence>
<dbReference type="RefSeq" id="WP_123215730.1">
    <property type="nucleotide sequence ID" value="NZ_RJTM01000064.1"/>
</dbReference>